<evidence type="ECO:0000313" key="17">
    <source>
        <dbReference type="Proteomes" id="UP001215216"/>
    </source>
</evidence>
<sequence length="514" mass="56283">MKNSVEFLSATRANVTIEVPVDEFVPAYEKSVKEAGKQITIPGFRKGKAPRRVLEANLDKHYLIDQTINDNLDKYYQTALNELGIVPMGQPEVDLDSHPEMTGKSDDTPLRVLINVVVRPEIIMPNPADVTLTLGSTEVSDEDLEKELTDLRQRFASLKDVDRAAKEGDFVNIDMVATINGEEIDDVSGVSYQIGDGSMLDGQDEALTGAKAGDVVEFTAAMKGGEHEGEEGDVKITVHSVKEQELPAADDDFAQMASEFDTIDELKEDLAKTAKTNKAEAQIVEIQTELLKKLIEASDFELPEGVVDSEIANHLQQEGKSADDAHAEEIREDVEGALRTQLLLDEYAEAFGVTVEQDELLNFLIQQAQAYGMDPNQFIQAAVQTNQINIFAGEVARNKALLTALRFANVVDASGEKFDVAEVIGERDEKEKDFDFGAQKATRKVSAQAAKAEKPTKAEKPAQTEKAAAGDFDPADHKVDEVLEYLESADEDEKARVIKAEEAGKGRKTILAKA</sequence>
<feature type="region of interest" description="Disordered" evidence="12">
    <location>
        <begin position="447"/>
        <end position="476"/>
    </location>
</feature>
<gene>
    <name evidence="11 16" type="primary">tig</name>
    <name evidence="16" type="ORF">P7079_05700</name>
</gene>
<dbReference type="EMBL" id="CP121208">
    <property type="protein sequence ID" value="WFM82899.1"/>
    <property type="molecule type" value="Genomic_DNA"/>
</dbReference>
<evidence type="ECO:0000256" key="12">
    <source>
        <dbReference type="SAM" id="MobiDB-lite"/>
    </source>
</evidence>
<organism evidence="16 17">
    <name type="scientific">Arcanobacterium canis</name>
    <dbReference type="NCBI Taxonomy" id="999183"/>
    <lineage>
        <taxon>Bacteria</taxon>
        <taxon>Bacillati</taxon>
        <taxon>Actinomycetota</taxon>
        <taxon>Actinomycetes</taxon>
        <taxon>Actinomycetales</taxon>
        <taxon>Actinomycetaceae</taxon>
        <taxon>Arcanobacterium</taxon>
    </lineage>
</organism>
<evidence type="ECO:0000256" key="4">
    <source>
        <dbReference type="ARBA" id="ARBA00016902"/>
    </source>
</evidence>
<dbReference type="EC" id="5.2.1.8" evidence="3 11"/>
<dbReference type="InterPro" id="IPR037041">
    <property type="entry name" value="Trigger_fac_C_sf"/>
</dbReference>
<dbReference type="InterPro" id="IPR005215">
    <property type="entry name" value="Trig_fac"/>
</dbReference>
<dbReference type="Pfam" id="PF05697">
    <property type="entry name" value="Trigger_N"/>
    <property type="match status" value="1"/>
</dbReference>
<dbReference type="PANTHER" id="PTHR30560:SF3">
    <property type="entry name" value="TRIGGER FACTOR-LIKE PROTEIN TIG, CHLOROPLASTIC"/>
    <property type="match status" value="1"/>
</dbReference>
<evidence type="ECO:0000259" key="13">
    <source>
        <dbReference type="Pfam" id="PF00254"/>
    </source>
</evidence>
<feature type="domain" description="Trigger factor C-terminal" evidence="15">
    <location>
        <begin position="262"/>
        <end position="402"/>
    </location>
</feature>
<dbReference type="Gene3D" id="3.10.50.40">
    <property type="match status" value="1"/>
</dbReference>
<evidence type="ECO:0000259" key="14">
    <source>
        <dbReference type="Pfam" id="PF05697"/>
    </source>
</evidence>
<evidence type="ECO:0000256" key="7">
    <source>
        <dbReference type="ARBA" id="ARBA00023186"/>
    </source>
</evidence>
<evidence type="ECO:0000256" key="2">
    <source>
        <dbReference type="ARBA" id="ARBA00005464"/>
    </source>
</evidence>
<protein>
    <recommendedName>
        <fullName evidence="4 11">Trigger factor</fullName>
        <shortName evidence="11">TF</shortName>
        <ecNumber evidence="3 11">5.2.1.8</ecNumber>
    </recommendedName>
    <alternativeName>
        <fullName evidence="10 11">PPIase</fullName>
    </alternativeName>
</protein>
<dbReference type="Gene3D" id="1.10.3120.10">
    <property type="entry name" value="Trigger factor, C-terminal domain"/>
    <property type="match status" value="1"/>
</dbReference>
<dbReference type="Pfam" id="PF05698">
    <property type="entry name" value="Trigger_C"/>
    <property type="match status" value="1"/>
</dbReference>
<keyword evidence="17" id="KW-1185">Reference proteome</keyword>
<comment type="similarity">
    <text evidence="2 11">Belongs to the FKBP-type PPIase family. Tig subfamily.</text>
</comment>
<dbReference type="HAMAP" id="MF_00303">
    <property type="entry name" value="Trigger_factor_Tig"/>
    <property type="match status" value="1"/>
</dbReference>
<evidence type="ECO:0000256" key="6">
    <source>
        <dbReference type="ARBA" id="ARBA00023110"/>
    </source>
</evidence>
<dbReference type="SUPFAM" id="SSF102735">
    <property type="entry name" value="Trigger factor ribosome-binding domain"/>
    <property type="match status" value="1"/>
</dbReference>
<feature type="compositionally biased region" description="Basic and acidic residues" evidence="12">
    <location>
        <begin position="451"/>
        <end position="463"/>
    </location>
</feature>
<dbReference type="SUPFAM" id="SSF109998">
    <property type="entry name" value="Triger factor/SurA peptide-binding domain-like"/>
    <property type="match status" value="1"/>
</dbReference>
<dbReference type="GO" id="GO:0003755">
    <property type="term" value="F:peptidyl-prolyl cis-trans isomerase activity"/>
    <property type="evidence" value="ECO:0007669"/>
    <property type="project" value="UniProtKB-EC"/>
</dbReference>
<dbReference type="InterPro" id="IPR001179">
    <property type="entry name" value="PPIase_FKBP_dom"/>
</dbReference>
<keyword evidence="7 11" id="KW-0143">Chaperone</keyword>
<dbReference type="InterPro" id="IPR046357">
    <property type="entry name" value="PPIase_dom_sf"/>
</dbReference>
<evidence type="ECO:0000259" key="15">
    <source>
        <dbReference type="Pfam" id="PF05698"/>
    </source>
</evidence>
<dbReference type="PANTHER" id="PTHR30560">
    <property type="entry name" value="TRIGGER FACTOR CHAPERONE AND PEPTIDYL-PROLYL CIS/TRANS ISOMERASE"/>
    <property type="match status" value="1"/>
</dbReference>
<evidence type="ECO:0000256" key="5">
    <source>
        <dbReference type="ARBA" id="ARBA00022618"/>
    </source>
</evidence>
<comment type="subcellular location">
    <subcellularLocation>
        <location evidence="11">Cytoplasm</location>
    </subcellularLocation>
    <text evidence="11">About half TF is bound to the ribosome near the polypeptide exit tunnel while the other half is free in the cytoplasm.</text>
</comment>
<keyword evidence="5 11" id="KW-0132">Cell division</keyword>
<dbReference type="Pfam" id="PF00254">
    <property type="entry name" value="FKBP_C"/>
    <property type="match status" value="1"/>
</dbReference>
<reference evidence="16 17" key="1">
    <citation type="submission" date="2023-03" db="EMBL/GenBank/DDBJ databases">
        <title>Complete genome of Arcanobacterium canis strain DSM 25104 isolated in 2010 from a canine otitis externa in Germany.</title>
        <authorList>
            <person name="Borowiak M."/>
            <person name="Kreitlow A."/>
            <person name="Malorny B."/>
            <person name="Laemmler C."/>
            <person name="Prenger-Berninghoff E."/>
            <person name="Ploetz M."/>
            <person name="Abdulmawjood A."/>
        </authorList>
    </citation>
    <scope>NUCLEOTIDE SEQUENCE [LARGE SCALE GENOMIC DNA]</scope>
    <source>
        <strain evidence="16 17">DSM 25104</strain>
    </source>
</reference>
<dbReference type="InterPro" id="IPR008881">
    <property type="entry name" value="Trigger_fac_ribosome-bd_bac"/>
</dbReference>
<comment type="domain">
    <text evidence="11">Consists of 3 domains; the N-terminus binds the ribosome, the middle domain has PPIase activity, while the C-terminus has intrinsic chaperone activity on its own.</text>
</comment>
<evidence type="ECO:0000256" key="1">
    <source>
        <dbReference type="ARBA" id="ARBA00000971"/>
    </source>
</evidence>
<keyword evidence="9 11" id="KW-0131">Cell cycle</keyword>
<evidence type="ECO:0000256" key="3">
    <source>
        <dbReference type="ARBA" id="ARBA00013194"/>
    </source>
</evidence>
<comment type="function">
    <text evidence="11">Involved in protein export. Acts as a chaperone by maintaining the newly synthesized protein in an open conformation. Functions as a peptidyl-prolyl cis-trans isomerase.</text>
</comment>
<feature type="domain" description="PPIase FKBP-type" evidence="13">
    <location>
        <begin position="163"/>
        <end position="221"/>
    </location>
</feature>
<dbReference type="InterPro" id="IPR008880">
    <property type="entry name" value="Trigger_fac_C"/>
</dbReference>
<accession>A0ABY8FWK6</accession>
<keyword evidence="6 11" id="KW-0697">Rotamase</keyword>
<dbReference type="Gene3D" id="3.30.70.1050">
    <property type="entry name" value="Trigger factor ribosome-binding domain"/>
    <property type="match status" value="1"/>
</dbReference>
<name>A0ABY8FWK6_9ACTO</name>
<dbReference type="InterPro" id="IPR027304">
    <property type="entry name" value="Trigger_fact/SurA_dom_sf"/>
</dbReference>
<comment type="catalytic activity">
    <reaction evidence="1 11">
        <text>[protein]-peptidylproline (omega=180) = [protein]-peptidylproline (omega=0)</text>
        <dbReference type="Rhea" id="RHEA:16237"/>
        <dbReference type="Rhea" id="RHEA-COMP:10747"/>
        <dbReference type="Rhea" id="RHEA-COMP:10748"/>
        <dbReference type="ChEBI" id="CHEBI:83833"/>
        <dbReference type="ChEBI" id="CHEBI:83834"/>
        <dbReference type="EC" id="5.2.1.8"/>
    </reaction>
</comment>
<dbReference type="InterPro" id="IPR036611">
    <property type="entry name" value="Trigger_fac_ribosome-bd_sf"/>
</dbReference>
<dbReference type="Proteomes" id="UP001215216">
    <property type="component" value="Chromosome"/>
</dbReference>
<keyword evidence="11" id="KW-0963">Cytoplasm</keyword>
<proteinExistence type="inferred from homology"/>
<dbReference type="SUPFAM" id="SSF54534">
    <property type="entry name" value="FKBP-like"/>
    <property type="match status" value="1"/>
</dbReference>
<evidence type="ECO:0000256" key="9">
    <source>
        <dbReference type="ARBA" id="ARBA00023306"/>
    </source>
</evidence>
<evidence type="ECO:0000313" key="16">
    <source>
        <dbReference type="EMBL" id="WFM82899.1"/>
    </source>
</evidence>
<dbReference type="RefSeq" id="WP_278012325.1">
    <property type="nucleotide sequence ID" value="NZ_CP121208.1"/>
</dbReference>
<feature type="domain" description="Trigger factor ribosome-binding bacterial" evidence="14">
    <location>
        <begin position="1"/>
        <end position="150"/>
    </location>
</feature>
<evidence type="ECO:0000256" key="11">
    <source>
        <dbReference type="HAMAP-Rule" id="MF_00303"/>
    </source>
</evidence>
<keyword evidence="8 11" id="KW-0413">Isomerase</keyword>
<dbReference type="NCBIfam" id="TIGR00115">
    <property type="entry name" value="tig"/>
    <property type="match status" value="1"/>
</dbReference>
<evidence type="ECO:0000256" key="10">
    <source>
        <dbReference type="ARBA" id="ARBA00029986"/>
    </source>
</evidence>
<evidence type="ECO:0000256" key="8">
    <source>
        <dbReference type="ARBA" id="ARBA00023235"/>
    </source>
</evidence>